<proteinExistence type="predicted"/>
<name>A0ACB8TBM1_9AGAM</name>
<sequence>MAVPLEAARYDKEMSDSWNGNTEGILVVRDLSYGDLQRSADLLRRHDLLILAQRSQQLAAMANGSHFPTTPLLSEQNPFQPTSSALRVNAL</sequence>
<accession>A0ACB8TBM1</accession>
<reference evidence="1" key="2">
    <citation type="journal article" date="2022" name="New Phytol.">
        <title>Evolutionary transition to the ectomycorrhizal habit in the genomes of a hyperdiverse lineage of mushroom-forming fungi.</title>
        <authorList>
            <person name="Looney B."/>
            <person name="Miyauchi S."/>
            <person name="Morin E."/>
            <person name="Drula E."/>
            <person name="Courty P.E."/>
            <person name="Kohler A."/>
            <person name="Kuo A."/>
            <person name="LaButti K."/>
            <person name="Pangilinan J."/>
            <person name="Lipzen A."/>
            <person name="Riley R."/>
            <person name="Andreopoulos W."/>
            <person name="He G."/>
            <person name="Johnson J."/>
            <person name="Nolan M."/>
            <person name="Tritt A."/>
            <person name="Barry K.W."/>
            <person name="Grigoriev I.V."/>
            <person name="Nagy L.G."/>
            <person name="Hibbett D."/>
            <person name="Henrissat B."/>
            <person name="Matheny P.B."/>
            <person name="Labbe J."/>
            <person name="Martin F.M."/>
        </authorList>
    </citation>
    <scope>NUCLEOTIDE SEQUENCE</scope>
    <source>
        <strain evidence="1">HHB10654</strain>
    </source>
</reference>
<comment type="caution">
    <text evidence="1">The sequence shown here is derived from an EMBL/GenBank/DDBJ whole genome shotgun (WGS) entry which is preliminary data.</text>
</comment>
<gene>
    <name evidence="1" type="ORF">BV25DRAFT_1913364</name>
</gene>
<organism evidence="1 2">
    <name type="scientific">Artomyces pyxidatus</name>
    <dbReference type="NCBI Taxonomy" id="48021"/>
    <lineage>
        <taxon>Eukaryota</taxon>
        <taxon>Fungi</taxon>
        <taxon>Dikarya</taxon>
        <taxon>Basidiomycota</taxon>
        <taxon>Agaricomycotina</taxon>
        <taxon>Agaricomycetes</taxon>
        <taxon>Russulales</taxon>
        <taxon>Auriscalpiaceae</taxon>
        <taxon>Artomyces</taxon>
    </lineage>
</organism>
<evidence type="ECO:0000313" key="2">
    <source>
        <dbReference type="Proteomes" id="UP000814140"/>
    </source>
</evidence>
<dbReference type="EMBL" id="MU277194">
    <property type="protein sequence ID" value="KAI0065947.1"/>
    <property type="molecule type" value="Genomic_DNA"/>
</dbReference>
<reference evidence="1" key="1">
    <citation type="submission" date="2021-03" db="EMBL/GenBank/DDBJ databases">
        <authorList>
            <consortium name="DOE Joint Genome Institute"/>
            <person name="Ahrendt S."/>
            <person name="Looney B.P."/>
            <person name="Miyauchi S."/>
            <person name="Morin E."/>
            <person name="Drula E."/>
            <person name="Courty P.E."/>
            <person name="Chicoki N."/>
            <person name="Fauchery L."/>
            <person name="Kohler A."/>
            <person name="Kuo A."/>
            <person name="Labutti K."/>
            <person name="Pangilinan J."/>
            <person name="Lipzen A."/>
            <person name="Riley R."/>
            <person name="Andreopoulos W."/>
            <person name="He G."/>
            <person name="Johnson J."/>
            <person name="Barry K.W."/>
            <person name="Grigoriev I.V."/>
            <person name="Nagy L."/>
            <person name="Hibbett D."/>
            <person name="Henrissat B."/>
            <person name="Matheny P.B."/>
            <person name="Labbe J."/>
            <person name="Martin F."/>
        </authorList>
    </citation>
    <scope>NUCLEOTIDE SEQUENCE</scope>
    <source>
        <strain evidence="1">HHB10654</strain>
    </source>
</reference>
<evidence type="ECO:0000313" key="1">
    <source>
        <dbReference type="EMBL" id="KAI0065947.1"/>
    </source>
</evidence>
<dbReference type="Proteomes" id="UP000814140">
    <property type="component" value="Unassembled WGS sequence"/>
</dbReference>
<keyword evidence="2" id="KW-1185">Reference proteome</keyword>
<protein>
    <submittedName>
        <fullName evidence="1">Uncharacterized protein</fullName>
    </submittedName>
</protein>